<dbReference type="Gene3D" id="1.25.10.10">
    <property type="entry name" value="Leucine-rich Repeat Variant"/>
    <property type="match status" value="1"/>
</dbReference>
<dbReference type="GO" id="GO:0016192">
    <property type="term" value="P:vesicle-mediated transport"/>
    <property type="evidence" value="ECO:0007669"/>
    <property type="project" value="InterPro"/>
</dbReference>
<dbReference type="InterPro" id="IPR026739">
    <property type="entry name" value="AP_beta"/>
</dbReference>
<dbReference type="GO" id="GO:0015031">
    <property type="term" value="P:protein transport"/>
    <property type="evidence" value="ECO:0007669"/>
    <property type="project" value="UniProtKB-KW"/>
</dbReference>
<evidence type="ECO:0000256" key="2">
    <source>
        <dbReference type="ARBA" id="ARBA00022448"/>
    </source>
</evidence>
<comment type="caution">
    <text evidence="5">The sequence shown here is derived from an EMBL/GenBank/DDBJ whole genome shotgun (WGS) entry which is preliminary data.</text>
</comment>
<evidence type="ECO:0000313" key="6">
    <source>
        <dbReference type="Proteomes" id="UP001202328"/>
    </source>
</evidence>
<dbReference type="PANTHER" id="PTHR11134">
    <property type="entry name" value="ADAPTOR COMPLEX SUBUNIT BETA FAMILY MEMBER"/>
    <property type="match status" value="1"/>
</dbReference>
<evidence type="ECO:0000256" key="3">
    <source>
        <dbReference type="ARBA" id="ARBA00022927"/>
    </source>
</evidence>
<evidence type="ECO:0000313" key="5">
    <source>
        <dbReference type="EMBL" id="KAI3832597.1"/>
    </source>
</evidence>
<dbReference type="EMBL" id="JAJJMB010017986">
    <property type="protein sequence ID" value="KAI3832597.1"/>
    <property type="molecule type" value="Genomic_DNA"/>
</dbReference>
<keyword evidence="4" id="KW-0472">Membrane</keyword>
<organism evidence="5 6">
    <name type="scientific">Papaver atlanticum</name>
    <dbReference type="NCBI Taxonomy" id="357466"/>
    <lineage>
        <taxon>Eukaryota</taxon>
        <taxon>Viridiplantae</taxon>
        <taxon>Streptophyta</taxon>
        <taxon>Embryophyta</taxon>
        <taxon>Tracheophyta</taxon>
        <taxon>Spermatophyta</taxon>
        <taxon>Magnoliopsida</taxon>
        <taxon>Ranunculales</taxon>
        <taxon>Papaveraceae</taxon>
        <taxon>Papaveroideae</taxon>
        <taxon>Papaver</taxon>
    </lineage>
</organism>
<protein>
    <submittedName>
        <fullName evidence="5">Uncharacterized protein</fullName>
    </submittedName>
</protein>
<sequence>MIYFGAFIYNPRLDPLVAVLGTFLAGNSAEVPIDRHISNIHESKNDLQVDLGILRDLRSKLQEFFNAQMAITCADRIQIMMLGKLHSFLNKEIPDGFRKWIEQQLDGENWIATRDTENSHQDVHDRALFYYRLLQNNASVAERVVNPPKQVVSVFADTQNSEVKYRIFDELNSPSVVYQKPSYIFTDKEHMGPFDFSEDPGSLSVREESADNVLPAHRVEASDNDLLLSISEKEESKGLISNGSAYNTS</sequence>
<accession>A0AAD4RU90</accession>
<keyword evidence="6" id="KW-1185">Reference proteome</keyword>
<keyword evidence="2" id="KW-0813">Transport</keyword>
<dbReference type="Proteomes" id="UP001202328">
    <property type="component" value="Unassembled WGS sequence"/>
</dbReference>
<keyword evidence="3" id="KW-0653">Protein transport</keyword>
<proteinExistence type="predicted"/>
<dbReference type="AlphaFoldDB" id="A0AAD4RU90"/>
<gene>
    <name evidence="5" type="ORF">MKW98_002143</name>
</gene>
<dbReference type="InterPro" id="IPR011989">
    <property type="entry name" value="ARM-like"/>
</dbReference>
<evidence type="ECO:0000256" key="1">
    <source>
        <dbReference type="ARBA" id="ARBA00004308"/>
    </source>
</evidence>
<comment type="subcellular location">
    <subcellularLocation>
        <location evidence="1">Endomembrane system</location>
    </subcellularLocation>
</comment>
<evidence type="ECO:0000256" key="4">
    <source>
        <dbReference type="ARBA" id="ARBA00023136"/>
    </source>
</evidence>
<name>A0AAD4RU90_9MAGN</name>
<dbReference type="GO" id="GO:0012505">
    <property type="term" value="C:endomembrane system"/>
    <property type="evidence" value="ECO:0007669"/>
    <property type="project" value="UniProtKB-SubCell"/>
</dbReference>
<reference evidence="5" key="1">
    <citation type="submission" date="2022-04" db="EMBL/GenBank/DDBJ databases">
        <title>A functionally conserved STORR gene fusion in Papaver species that diverged 16.8 million years ago.</title>
        <authorList>
            <person name="Catania T."/>
        </authorList>
    </citation>
    <scope>NUCLEOTIDE SEQUENCE</scope>
    <source>
        <strain evidence="5">S-188037</strain>
    </source>
</reference>